<feature type="region of interest" description="Disordered" evidence="1">
    <location>
        <begin position="1"/>
        <end position="58"/>
    </location>
</feature>
<feature type="compositionally biased region" description="Basic and acidic residues" evidence="1">
    <location>
        <begin position="125"/>
        <end position="137"/>
    </location>
</feature>
<dbReference type="AlphaFoldDB" id="A0A4C2AD58"/>
<protein>
    <submittedName>
        <fullName evidence="2">Uncharacterized protein</fullName>
    </submittedName>
</protein>
<feature type="region of interest" description="Disordered" evidence="1">
    <location>
        <begin position="70"/>
        <end position="160"/>
    </location>
</feature>
<accession>A0A4C2AD58</accession>
<evidence type="ECO:0000256" key="1">
    <source>
        <dbReference type="SAM" id="MobiDB-lite"/>
    </source>
</evidence>
<proteinExistence type="predicted"/>
<keyword evidence="3" id="KW-1185">Reference proteome</keyword>
<evidence type="ECO:0000313" key="3">
    <source>
        <dbReference type="Proteomes" id="UP000299102"/>
    </source>
</evidence>
<feature type="compositionally biased region" description="Basic and acidic residues" evidence="1">
    <location>
        <begin position="37"/>
        <end position="52"/>
    </location>
</feature>
<feature type="compositionally biased region" description="Polar residues" evidence="1">
    <location>
        <begin position="1"/>
        <end position="10"/>
    </location>
</feature>
<name>A0A4C2AD58_EUMVA</name>
<comment type="caution">
    <text evidence="2">The sequence shown here is derived from an EMBL/GenBank/DDBJ whole genome shotgun (WGS) entry which is preliminary data.</text>
</comment>
<dbReference type="Proteomes" id="UP000299102">
    <property type="component" value="Unassembled WGS sequence"/>
</dbReference>
<feature type="compositionally biased region" description="Basic residues" evidence="1">
    <location>
        <begin position="109"/>
        <end position="124"/>
    </location>
</feature>
<sequence>MFKRVSSSTSVRDRNSEEERDQDQEPPCGPQILTKYRPSESRYSDTISEGRTKTGRLHSWWQPTEGVRILGASGDGSTVDDTVLSTNTRGVGMPQDGIRAEVTRGRDWRTRKRSKRSRSSRSRSAKVEATVEAKAEAETADLDSPGRPPRVERTTGEASD</sequence>
<evidence type="ECO:0000313" key="2">
    <source>
        <dbReference type="EMBL" id="GBP98010.1"/>
    </source>
</evidence>
<gene>
    <name evidence="2" type="ORF">EVAR_94772_1</name>
</gene>
<organism evidence="2 3">
    <name type="scientific">Eumeta variegata</name>
    <name type="common">Bagworm moth</name>
    <name type="synonym">Eumeta japonica</name>
    <dbReference type="NCBI Taxonomy" id="151549"/>
    <lineage>
        <taxon>Eukaryota</taxon>
        <taxon>Metazoa</taxon>
        <taxon>Ecdysozoa</taxon>
        <taxon>Arthropoda</taxon>
        <taxon>Hexapoda</taxon>
        <taxon>Insecta</taxon>
        <taxon>Pterygota</taxon>
        <taxon>Neoptera</taxon>
        <taxon>Endopterygota</taxon>
        <taxon>Lepidoptera</taxon>
        <taxon>Glossata</taxon>
        <taxon>Ditrysia</taxon>
        <taxon>Tineoidea</taxon>
        <taxon>Psychidae</taxon>
        <taxon>Oiketicinae</taxon>
        <taxon>Eumeta</taxon>
    </lineage>
</organism>
<dbReference type="EMBL" id="BGZK01003048">
    <property type="protein sequence ID" value="GBP98010.1"/>
    <property type="molecule type" value="Genomic_DNA"/>
</dbReference>
<feature type="compositionally biased region" description="Basic and acidic residues" evidence="1">
    <location>
        <begin position="98"/>
        <end position="108"/>
    </location>
</feature>
<feature type="compositionally biased region" description="Basic and acidic residues" evidence="1">
    <location>
        <begin position="149"/>
        <end position="160"/>
    </location>
</feature>
<feature type="compositionally biased region" description="Polar residues" evidence="1">
    <location>
        <begin position="75"/>
        <end position="89"/>
    </location>
</feature>
<reference evidence="2 3" key="1">
    <citation type="journal article" date="2019" name="Commun. Biol.">
        <title>The bagworm genome reveals a unique fibroin gene that provides high tensile strength.</title>
        <authorList>
            <person name="Kono N."/>
            <person name="Nakamura H."/>
            <person name="Ohtoshi R."/>
            <person name="Tomita M."/>
            <person name="Numata K."/>
            <person name="Arakawa K."/>
        </authorList>
    </citation>
    <scope>NUCLEOTIDE SEQUENCE [LARGE SCALE GENOMIC DNA]</scope>
</reference>